<dbReference type="STRING" id="1192868.GCA_000304395_01845"/>
<proteinExistence type="predicted"/>
<comment type="caution">
    <text evidence="5">The sequence shown here is derived from an EMBL/GenBank/DDBJ whole genome shotgun (WGS) entry which is preliminary data.</text>
</comment>
<evidence type="ECO:0000256" key="3">
    <source>
        <dbReference type="ARBA" id="ARBA00023163"/>
    </source>
</evidence>
<dbReference type="SMART" id="SM00347">
    <property type="entry name" value="HTH_MARR"/>
    <property type="match status" value="1"/>
</dbReference>
<reference evidence="5 6" key="1">
    <citation type="submission" date="2018-05" db="EMBL/GenBank/DDBJ databases">
        <title>Genomic Encyclopedia of Type Strains, Phase IV (KMG-IV): sequencing the most valuable type-strain genomes for metagenomic binning, comparative biology and taxonomic classification.</title>
        <authorList>
            <person name="Goeker M."/>
        </authorList>
    </citation>
    <scope>NUCLEOTIDE SEQUENCE [LARGE SCALE GENOMIC DNA]</scope>
    <source>
        <strain evidence="5 6">DSM 6986</strain>
    </source>
</reference>
<dbReference type="InterPro" id="IPR039422">
    <property type="entry name" value="MarR/SlyA-like"/>
</dbReference>
<feature type="domain" description="HTH marR-type" evidence="4">
    <location>
        <begin position="34"/>
        <end position="167"/>
    </location>
</feature>
<dbReference type="InterPro" id="IPR023187">
    <property type="entry name" value="Tscrpt_reg_MarR-type_CS"/>
</dbReference>
<evidence type="ECO:0000313" key="6">
    <source>
        <dbReference type="Proteomes" id="UP000245396"/>
    </source>
</evidence>
<dbReference type="PROSITE" id="PS01117">
    <property type="entry name" value="HTH_MARR_1"/>
    <property type="match status" value="1"/>
</dbReference>
<keyword evidence="3" id="KW-0804">Transcription</keyword>
<evidence type="ECO:0000256" key="2">
    <source>
        <dbReference type="ARBA" id="ARBA00023125"/>
    </source>
</evidence>
<dbReference type="AlphaFoldDB" id="A0A316C4K0"/>
<protein>
    <submittedName>
        <fullName evidence="5">DNA-binding MarR family transcriptional regulator</fullName>
    </submittedName>
</protein>
<dbReference type="InterPro" id="IPR036390">
    <property type="entry name" value="WH_DNA-bd_sf"/>
</dbReference>
<dbReference type="Proteomes" id="UP000245396">
    <property type="component" value="Unassembled WGS sequence"/>
</dbReference>
<dbReference type="InterPro" id="IPR000835">
    <property type="entry name" value="HTH_MarR-typ"/>
</dbReference>
<gene>
    <name evidence="5" type="ORF">C7441_10775</name>
</gene>
<sequence>MVLLLTMDDDRSTSGRRKLTFPLSGAIEAPLDLERHLPFRLAVVVNLLQAQRDPRVRAVTDLGLRELRVLLNVGAYMPVRAADIGYQARLDPGTISRGIATLAERGYVEVSNDPADQRSALVCLTDSGEELYGKVAAVLQERATDIEQVLDGKEREMLFDILARLEDKAEEVLASHALECRESGQSLSADQREMLRWYRRTTNGLKAEEV</sequence>
<dbReference type="Gene3D" id="1.10.10.10">
    <property type="entry name" value="Winged helix-like DNA-binding domain superfamily/Winged helix DNA-binding domain"/>
    <property type="match status" value="1"/>
</dbReference>
<dbReference type="PANTHER" id="PTHR33164">
    <property type="entry name" value="TRANSCRIPTIONAL REGULATOR, MARR FAMILY"/>
    <property type="match status" value="1"/>
</dbReference>
<evidence type="ECO:0000259" key="4">
    <source>
        <dbReference type="PROSITE" id="PS50995"/>
    </source>
</evidence>
<dbReference type="PANTHER" id="PTHR33164:SF94">
    <property type="entry name" value="TRANSCRIPTIONAL REGULATORY PROTEIN-RELATED"/>
    <property type="match status" value="1"/>
</dbReference>
<dbReference type="SUPFAM" id="SSF46785">
    <property type="entry name" value="Winged helix' DNA-binding domain"/>
    <property type="match status" value="1"/>
</dbReference>
<dbReference type="Pfam" id="PF13463">
    <property type="entry name" value="HTH_27"/>
    <property type="match status" value="1"/>
</dbReference>
<keyword evidence="2 5" id="KW-0238">DNA-binding</keyword>
<dbReference type="OrthoDB" id="2287011at2"/>
<dbReference type="GO" id="GO:0006950">
    <property type="term" value="P:response to stress"/>
    <property type="evidence" value="ECO:0007669"/>
    <property type="project" value="TreeGrafter"/>
</dbReference>
<keyword evidence="1" id="KW-0805">Transcription regulation</keyword>
<dbReference type="PROSITE" id="PS50995">
    <property type="entry name" value="HTH_MARR_2"/>
    <property type="match status" value="1"/>
</dbReference>
<dbReference type="GO" id="GO:0003677">
    <property type="term" value="F:DNA binding"/>
    <property type="evidence" value="ECO:0007669"/>
    <property type="project" value="UniProtKB-KW"/>
</dbReference>
<keyword evidence="6" id="KW-1185">Reference proteome</keyword>
<organism evidence="5 6">
    <name type="scientific">Pseudaminobacter salicylatoxidans</name>
    <dbReference type="NCBI Taxonomy" id="93369"/>
    <lineage>
        <taxon>Bacteria</taxon>
        <taxon>Pseudomonadati</taxon>
        <taxon>Pseudomonadota</taxon>
        <taxon>Alphaproteobacteria</taxon>
        <taxon>Hyphomicrobiales</taxon>
        <taxon>Phyllobacteriaceae</taxon>
        <taxon>Pseudaminobacter</taxon>
    </lineage>
</organism>
<dbReference type="GO" id="GO:0003700">
    <property type="term" value="F:DNA-binding transcription factor activity"/>
    <property type="evidence" value="ECO:0007669"/>
    <property type="project" value="InterPro"/>
</dbReference>
<dbReference type="InterPro" id="IPR036388">
    <property type="entry name" value="WH-like_DNA-bd_sf"/>
</dbReference>
<evidence type="ECO:0000256" key="1">
    <source>
        <dbReference type="ARBA" id="ARBA00023015"/>
    </source>
</evidence>
<accession>A0A316C4K0</accession>
<dbReference type="EMBL" id="QGGG01000007">
    <property type="protein sequence ID" value="PWJ83916.1"/>
    <property type="molecule type" value="Genomic_DNA"/>
</dbReference>
<evidence type="ECO:0000313" key="5">
    <source>
        <dbReference type="EMBL" id="PWJ83916.1"/>
    </source>
</evidence>
<name>A0A316C4K0_PSESE</name>